<dbReference type="GO" id="GO:0010181">
    <property type="term" value="F:FMN binding"/>
    <property type="evidence" value="ECO:0007669"/>
    <property type="project" value="InterPro"/>
</dbReference>
<keyword evidence="4" id="KW-1185">Reference proteome</keyword>
<gene>
    <name evidence="3" type="ORF">GB882_06520</name>
</gene>
<dbReference type="SMART" id="SM00900">
    <property type="entry name" value="FMN_bind"/>
    <property type="match status" value="1"/>
</dbReference>
<evidence type="ECO:0000313" key="4">
    <source>
        <dbReference type="Proteomes" id="UP000429644"/>
    </source>
</evidence>
<feature type="compositionally biased region" description="Low complexity" evidence="1">
    <location>
        <begin position="32"/>
        <end position="62"/>
    </location>
</feature>
<dbReference type="Gene3D" id="3.90.1010.20">
    <property type="match status" value="1"/>
</dbReference>
<proteinExistence type="predicted"/>
<dbReference type="AlphaFoldDB" id="A0A7J9UUP4"/>
<evidence type="ECO:0000313" key="3">
    <source>
        <dbReference type="EMBL" id="MPV88317.1"/>
    </source>
</evidence>
<dbReference type="Proteomes" id="UP000429644">
    <property type="component" value="Unassembled WGS sequence"/>
</dbReference>
<dbReference type="Pfam" id="PF04205">
    <property type="entry name" value="FMN_bind"/>
    <property type="match status" value="1"/>
</dbReference>
<organism evidence="3 4">
    <name type="scientific">Georgenia ruanii</name>
    <dbReference type="NCBI Taxonomy" id="348442"/>
    <lineage>
        <taxon>Bacteria</taxon>
        <taxon>Bacillati</taxon>
        <taxon>Actinomycetota</taxon>
        <taxon>Actinomycetes</taxon>
        <taxon>Micrococcales</taxon>
        <taxon>Bogoriellaceae</taxon>
        <taxon>Georgenia</taxon>
    </lineage>
</organism>
<accession>A0A7J9UUP4</accession>
<dbReference type="EMBL" id="WHPD01001422">
    <property type="protein sequence ID" value="MPV88317.1"/>
    <property type="molecule type" value="Genomic_DNA"/>
</dbReference>
<dbReference type="OrthoDB" id="8099475at2"/>
<dbReference type="InterPro" id="IPR007329">
    <property type="entry name" value="FMN-bd"/>
</dbReference>
<reference evidence="3 4" key="1">
    <citation type="submission" date="2019-10" db="EMBL/GenBank/DDBJ databases">
        <title>Georgenia wutianyii sp. nov. and Georgenia yuyongxinii sp. nov. isolated from plateau pika (Ochotona curzoniae) in the Qinghai-Tibet plateau of China.</title>
        <authorList>
            <person name="Tian Z."/>
        </authorList>
    </citation>
    <scope>NUCLEOTIDE SEQUENCE [LARGE SCALE GENOMIC DNA]</scope>
    <source>
        <strain evidence="3 4">JCM 15130</strain>
    </source>
</reference>
<protein>
    <submittedName>
        <fullName evidence="3">FMN-binding protein</fullName>
    </submittedName>
</protein>
<evidence type="ECO:0000259" key="2">
    <source>
        <dbReference type="SMART" id="SM00900"/>
    </source>
</evidence>
<comment type="caution">
    <text evidence="3">The sequence shown here is derived from an EMBL/GenBank/DDBJ whole genome shotgun (WGS) entry which is preliminary data.</text>
</comment>
<name>A0A7J9UUP4_9MICO</name>
<dbReference type="GO" id="GO:0016020">
    <property type="term" value="C:membrane"/>
    <property type="evidence" value="ECO:0007669"/>
    <property type="project" value="InterPro"/>
</dbReference>
<sequence length="178" mass="17445">MRKIVLAGATTVTGLVLLLSYPTSRNHALDGAATAAGAPGSRLSSGGSSGGSSPSAGALTGRPSPPSSGGSAGGSSGQPSGQSSGGGSTYTGAEVNTRWGVVQVEVTVQDGQLVDAQAVQVPDENSRDQQINAYAVPILQQETVQAGSSQIDAVSGATVTSDGYISSLQSALDQAGLR</sequence>
<dbReference type="RefSeq" id="WP_152230966.1">
    <property type="nucleotide sequence ID" value="NZ_BAAAOT010000013.1"/>
</dbReference>
<feature type="region of interest" description="Disordered" evidence="1">
    <location>
        <begin position="32"/>
        <end position="92"/>
    </location>
</feature>
<feature type="domain" description="FMN-binding" evidence="2">
    <location>
        <begin position="97"/>
        <end position="175"/>
    </location>
</feature>
<evidence type="ECO:0000256" key="1">
    <source>
        <dbReference type="SAM" id="MobiDB-lite"/>
    </source>
</evidence>